<evidence type="ECO:0000313" key="3">
    <source>
        <dbReference type="EMBL" id="KAL1598020.1"/>
    </source>
</evidence>
<name>A0ABR3R0U7_9PLEO</name>
<accession>A0ABR3R0U7</accession>
<feature type="domain" description="BD-FAE-like" evidence="2">
    <location>
        <begin position="33"/>
        <end position="136"/>
    </location>
</feature>
<dbReference type="Pfam" id="PF20434">
    <property type="entry name" value="BD-FAE"/>
    <property type="match status" value="1"/>
</dbReference>
<keyword evidence="1" id="KW-0378">Hydrolase</keyword>
<dbReference type="PANTHER" id="PTHR48081:SF33">
    <property type="entry name" value="KYNURENINE FORMAMIDASE"/>
    <property type="match status" value="1"/>
</dbReference>
<dbReference type="InterPro" id="IPR049492">
    <property type="entry name" value="BD-FAE-like_dom"/>
</dbReference>
<evidence type="ECO:0000259" key="2">
    <source>
        <dbReference type="Pfam" id="PF20434"/>
    </source>
</evidence>
<reference evidence="3 4" key="1">
    <citation type="submission" date="2024-02" db="EMBL/GenBank/DDBJ databases">
        <title>De novo assembly and annotation of 12 fungi associated with fruit tree decline syndrome in Ontario, Canada.</title>
        <authorList>
            <person name="Sulman M."/>
            <person name="Ellouze W."/>
            <person name="Ilyukhin E."/>
        </authorList>
    </citation>
    <scope>NUCLEOTIDE SEQUENCE [LARGE SCALE GENOMIC DNA]</scope>
    <source>
        <strain evidence="3 4">M42-189</strain>
    </source>
</reference>
<dbReference type="EMBL" id="JAKJXO020000012">
    <property type="protein sequence ID" value="KAL1598020.1"/>
    <property type="molecule type" value="Genomic_DNA"/>
</dbReference>
<dbReference type="InterPro" id="IPR050300">
    <property type="entry name" value="GDXG_lipolytic_enzyme"/>
</dbReference>
<evidence type="ECO:0000313" key="4">
    <source>
        <dbReference type="Proteomes" id="UP001521785"/>
    </source>
</evidence>
<dbReference type="Proteomes" id="UP001521785">
    <property type="component" value="Unassembled WGS sequence"/>
</dbReference>
<gene>
    <name evidence="3" type="ORF">SLS60_008508</name>
</gene>
<proteinExistence type="predicted"/>
<dbReference type="Gene3D" id="3.40.50.1820">
    <property type="entry name" value="alpha/beta hydrolase"/>
    <property type="match status" value="1"/>
</dbReference>
<dbReference type="PANTHER" id="PTHR48081">
    <property type="entry name" value="AB HYDROLASE SUPERFAMILY PROTEIN C4A8.06C"/>
    <property type="match status" value="1"/>
</dbReference>
<evidence type="ECO:0000256" key="1">
    <source>
        <dbReference type="ARBA" id="ARBA00022801"/>
    </source>
</evidence>
<sequence>MAQMHADVPSGGEDLSYGPSHIHVLRYWKPNFPEAKKGRPPIIVFIHGGSWRVGTYLDSIGSKKVEHLVGKGYAFASVNYTLVPNVSVQNQVQEVANAVYYLSQHAEDLGFDGDRIVIMGHSSGAHVAALLGTDTRYLAKAGVAIDKIKGVITLDGSNFNCAAELLDSPGPVADNMLVGLGSDPAHLRDMSPTYHARAPNAKVFLLLQVQRQGDVRQAVEFEAALLAAGTEVELRVFEGESFEGHIAMLLQLGDEGYPATGKKLKELKKKESEA</sequence>
<protein>
    <recommendedName>
        <fullName evidence="2">BD-FAE-like domain-containing protein</fullName>
    </recommendedName>
</protein>
<dbReference type="InterPro" id="IPR029058">
    <property type="entry name" value="AB_hydrolase_fold"/>
</dbReference>
<dbReference type="SUPFAM" id="SSF53474">
    <property type="entry name" value="alpha/beta-Hydrolases"/>
    <property type="match status" value="1"/>
</dbReference>
<organism evidence="3 4">
    <name type="scientific">Paraconiothyrium brasiliense</name>
    <dbReference type="NCBI Taxonomy" id="300254"/>
    <lineage>
        <taxon>Eukaryota</taxon>
        <taxon>Fungi</taxon>
        <taxon>Dikarya</taxon>
        <taxon>Ascomycota</taxon>
        <taxon>Pezizomycotina</taxon>
        <taxon>Dothideomycetes</taxon>
        <taxon>Pleosporomycetidae</taxon>
        <taxon>Pleosporales</taxon>
        <taxon>Massarineae</taxon>
        <taxon>Didymosphaeriaceae</taxon>
        <taxon>Paraconiothyrium</taxon>
    </lineage>
</organism>
<comment type="caution">
    <text evidence="3">The sequence shown here is derived from an EMBL/GenBank/DDBJ whole genome shotgun (WGS) entry which is preliminary data.</text>
</comment>
<keyword evidence="4" id="KW-1185">Reference proteome</keyword>